<name>A0A915BBE7_PARUN</name>
<reference evidence="2" key="1">
    <citation type="submission" date="2022-11" db="UniProtKB">
        <authorList>
            <consortium name="WormBaseParasite"/>
        </authorList>
    </citation>
    <scope>IDENTIFICATION</scope>
</reference>
<evidence type="ECO:0000313" key="1">
    <source>
        <dbReference type="Proteomes" id="UP000887569"/>
    </source>
</evidence>
<protein>
    <submittedName>
        <fullName evidence="2">Uncharacterized protein</fullName>
    </submittedName>
</protein>
<proteinExistence type="predicted"/>
<sequence>TIHMWTTFDPMRRSANKRKHPQSTLQLTYAPHLLGTTRRSEELTISLSELHFKSSHMLTLNLRWNCTPKRKMPLENVLILFSRNRHRYSSIQVDKMVINKKLDRYTVW</sequence>
<dbReference type="WBParaSite" id="PgR033_g012_t01">
    <property type="protein sequence ID" value="PgR033_g012_t01"/>
    <property type="gene ID" value="PgR033_g012"/>
</dbReference>
<keyword evidence="1" id="KW-1185">Reference proteome</keyword>
<organism evidence="1 2">
    <name type="scientific">Parascaris univalens</name>
    <name type="common">Nematode worm</name>
    <dbReference type="NCBI Taxonomy" id="6257"/>
    <lineage>
        <taxon>Eukaryota</taxon>
        <taxon>Metazoa</taxon>
        <taxon>Ecdysozoa</taxon>
        <taxon>Nematoda</taxon>
        <taxon>Chromadorea</taxon>
        <taxon>Rhabditida</taxon>
        <taxon>Spirurina</taxon>
        <taxon>Ascaridomorpha</taxon>
        <taxon>Ascaridoidea</taxon>
        <taxon>Ascarididae</taxon>
        <taxon>Parascaris</taxon>
    </lineage>
</organism>
<accession>A0A915BBE7</accession>
<dbReference type="AlphaFoldDB" id="A0A915BBE7"/>
<dbReference type="Proteomes" id="UP000887569">
    <property type="component" value="Unplaced"/>
</dbReference>
<evidence type="ECO:0000313" key="2">
    <source>
        <dbReference type="WBParaSite" id="PgR033_g012_t01"/>
    </source>
</evidence>